<evidence type="ECO:0000259" key="2">
    <source>
        <dbReference type="Pfam" id="PF03886"/>
    </source>
</evidence>
<dbReference type="PROSITE" id="PS51257">
    <property type="entry name" value="PROKAR_LIPOPROTEIN"/>
    <property type="match status" value="1"/>
</dbReference>
<reference evidence="3 4" key="1">
    <citation type="submission" date="2015-03" db="EMBL/GenBank/DDBJ databases">
        <title>Draft genome sequences of two protease-producing strains of Arsukibacterium isolated from two cold and alkaline environments.</title>
        <authorList>
            <person name="Lylloff J.E."/>
            <person name="Skov L.B."/>
            <person name="Jepsen M."/>
            <person name="Hallin P.F."/>
            <person name="Sorensen S.J."/>
            <person name="Stougaard P."/>
            <person name="Glaring M.A."/>
        </authorList>
    </citation>
    <scope>NUCLEOTIDE SEQUENCE [LARGE SCALE GENOMIC DNA]</scope>
    <source>
        <strain evidence="3 4">GCM72</strain>
    </source>
</reference>
<protein>
    <recommendedName>
        <fullName evidence="2">ABC-type transport auxiliary lipoprotein component domain-containing protein</fullName>
    </recommendedName>
</protein>
<organism evidence="3 4">
    <name type="scientific">Arsukibacterium ikkense</name>
    <dbReference type="NCBI Taxonomy" id="336831"/>
    <lineage>
        <taxon>Bacteria</taxon>
        <taxon>Pseudomonadati</taxon>
        <taxon>Pseudomonadota</taxon>
        <taxon>Gammaproteobacteria</taxon>
        <taxon>Chromatiales</taxon>
        <taxon>Chromatiaceae</taxon>
        <taxon>Arsukibacterium</taxon>
    </lineage>
</organism>
<evidence type="ECO:0000313" key="3">
    <source>
        <dbReference type="EMBL" id="KKO47301.1"/>
    </source>
</evidence>
<sequence>MKLLLPLVAITLLSACAGNAQVNYYQVSMPLAAATAVSETQGTLPLQLQPVKVANYLNGAGLVMQRSEVELVVASRNLWADALDQQLYRLLAEQIRARLPGIPVATATDPAAIRLHLTIDRFHAQANGNAVISGFYSLDAPKGRITQSFSYQRPLDADGYPALVRALSHSWQQLVSDLIVHIEQQYL</sequence>
<evidence type="ECO:0000256" key="1">
    <source>
        <dbReference type="SAM" id="SignalP"/>
    </source>
</evidence>
<proteinExistence type="predicted"/>
<dbReference type="Pfam" id="PF03886">
    <property type="entry name" value="ABC_trans_aux"/>
    <property type="match status" value="1"/>
</dbReference>
<dbReference type="SUPFAM" id="SSF159594">
    <property type="entry name" value="XCC0632-like"/>
    <property type="match status" value="1"/>
</dbReference>
<dbReference type="OrthoDB" id="5600407at2"/>
<dbReference type="AlphaFoldDB" id="A0A0M2V9M1"/>
<gene>
    <name evidence="3" type="ORF">WG68_01275</name>
</gene>
<dbReference type="RefSeq" id="WP_046555830.1">
    <property type="nucleotide sequence ID" value="NZ_LAHO01000001.1"/>
</dbReference>
<name>A0A0M2V9M1_9GAMM</name>
<feature type="chain" id="PRO_5005644690" description="ABC-type transport auxiliary lipoprotein component domain-containing protein" evidence="1">
    <location>
        <begin position="21"/>
        <end position="187"/>
    </location>
</feature>
<dbReference type="Proteomes" id="UP000034228">
    <property type="component" value="Unassembled WGS sequence"/>
</dbReference>
<keyword evidence="4" id="KW-1185">Reference proteome</keyword>
<dbReference type="STRING" id="336831.WG68_01275"/>
<feature type="signal peptide" evidence="1">
    <location>
        <begin position="1"/>
        <end position="20"/>
    </location>
</feature>
<feature type="domain" description="ABC-type transport auxiliary lipoprotein component" evidence="2">
    <location>
        <begin position="26"/>
        <end position="177"/>
    </location>
</feature>
<dbReference type="InterPro" id="IPR005586">
    <property type="entry name" value="ABC_trans_aux"/>
</dbReference>
<comment type="caution">
    <text evidence="3">The sequence shown here is derived from an EMBL/GenBank/DDBJ whole genome shotgun (WGS) entry which is preliminary data.</text>
</comment>
<dbReference type="EMBL" id="LAHO01000001">
    <property type="protein sequence ID" value="KKO47301.1"/>
    <property type="molecule type" value="Genomic_DNA"/>
</dbReference>
<accession>A0A0M2V9M1</accession>
<keyword evidence="1" id="KW-0732">Signal</keyword>
<evidence type="ECO:0000313" key="4">
    <source>
        <dbReference type="Proteomes" id="UP000034228"/>
    </source>
</evidence>
<dbReference type="Gene3D" id="3.40.50.10610">
    <property type="entry name" value="ABC-type transport auxiliary lipoprotein component"/>
    <property type="match status" value="1"/>
</dbReference>